<dbReference type="AlphaFoldDB" id="A0A087B4H3"/>
<sequence>MPTEPNSGKKDTAHYMALDEPELRYGYTVQSSTDSDRALAVFVSWNLRSHARSIATVTDGEVANDLTRAEMIGITKLAILILQHTVEKLFPDWRDPSVDLSPEFFPDLFRLGDAVNHLEAEAEEE</sequence>
<dbReference type="STRING" id="1688.BCUN_0422"/>
<evidence type="ECO:0000313" key="2">
    <source>
        <dbReference type="Proteomes" id="UP000029067"/>
    </source>
</evidence>
<reference evidence="1 2" key="1">
    <citation type="submission" date="2014-03" db="EMBL/GenBank/DDBJ databases">
        <title>Genomics of Bifidobacteria.</title>
        <authorList>
            <person name="Ventura M."/>
            <person name="Milani C."/>
            <person name="Lugli G.A."/>
        </authorList>
    </citation>
    <scope>NUCLEOTIDE SEQUENCE [LARGE SCALE GENOMIC DNA]</scope>
    <source>
        <strain evidence="1 2">LMG 10738</strain>
    </source>
</reference>
<protein>
    <submittedName>
        <fullName evidence="1">Uncharacterized protein</fullName>
    </submittedName>
</protein>
<gene>
    <name evidence="1" type="ORF">BCUN_0422</name>
</gene>
<keyword evidence="2" id="KW-1185">Reference proteome</keyword>
<comment type="caution">
    <text evidence="1">The sequence shown here is derived from an EMBL/GenBank/DDBJ whole genome shotgun (WGS) entry which is preliminary data.</text>
</comment>
<organism evidence="1 2">
    <name type="scientific">Bifidobacterium cuniculi</name>
    <dbReference type="NCBI Taxonomy" id="1688"/>
    <lineage>
        <taxon>Bacteria</taxon>
        <taxon>Bacillati</taxon>
        <taxon>Actinomycetota</taxon>
        <taxon>Actinomycetes</taxon>
        <taxon>Bifidobacteriales</taxon>
        <taxon>Bifidobacteriaceae</taxon>
        <taxon>Bifidobacterium</taxon>
    </lineage>
</organism>
<proteinExistence type="predicted"/>
<dbReference type="RefSeq" id="WP_033516281.1">
    <property type="nucleotide sequence ID" value="NZ_JGYV01000001.1"/>
</dbReference>
<dbReference type="Proteomes" id="UP000029067">
    <property type="component" value="Unassembled WGS sequence"/>
</dbReference>
<evidence type="ECO:0000313" key="1">
    <source>
        <dbReference type="EMBL" id="KFI65923.1"/>
    </source>
</evidence>
<accession>A0A087B4H3</accession>
<dbReference type="EMBL" id="JGYV01000001">
    <property type="protein sequence ID" value="KFI65923.1"/>
    <property type="molecule type" value="Genomic_DNA"/>
</dbReference>
<name>A0A087B4H3_9BIFI</name>